<dbReference type="EMBL" id="BANR01000019">
    <property type="protein sequence ID" value="GAC50051.1"/>
    <property type="molecule type" value="Genomic_DNA"/>
</dbReference>
<protein>
    <submittedName>
        <fullName evidence="2">Uncharacterized protein</fullName>
    </submittedName>
</protein>
<evidence type="ECO:0000256" key="1">
    <source>
        <dbReference type="SAM" id="SignalP"/>
    </source>
</evidence>
<feature type="signal peptide" evidence="1">
    <location>
        <begin position="1"/>
        <end position="40"/>
    </location>
</feature>
<gene>
    <name evidence="2" type="ORF">GOACH_19_00550</name>
</gene>
<dbReference type="Proteomes" id="UP000010988">
    <property type="component" value="Unassembled WGS sequence"/>
</dbReference>
<name>L7KNI4_9ACTN</name>
<reference evidence="2 3" key="1">
    <citation type="submission" date="2012-12" db="EMBL/GenBank/DDBJ databases">
        <title>Whole genome shotgun sequence of Gordonia aichiensis NBRC 108223.</title>
        <authorList>
            <person name="Isaki-Nakamura S."/>
            <person name="Hosoyama A."/>
            <person name="Tsuchikane K."/>
            <person name="Ando Y."/>
            <person name="Baba S."/>
            <person name="Ohji S."/>
            <person name="Hamada M."/>
            <person name="Tamura T."/>
            <person name="Yamazoe A."/>
            <person name="Yamazaki S."/>
            <person name="Fujita N."/>
        </authorList>
    </citation>
    <scope>NUCLEOTIDE SEQUENCE [LARGE SCALE GENOMIC DNA]</scope>
    <source>
        <strain evidence="2 3">NBRC 108223</strain>
    </source>
</reference>
<comment type="caution">
    <text evidence="2">The sequence shown here is derived from an EMBL/GenBank/DDBJ whole genome shotgun (WGS) entry which is preliminary data.</text>
</comment>
<evidence type="ECO:0000313" key="3">
    <source>
        <dbReference type="Proteomes" id="UP000010988"/>
    </source>
</evidence>
<dbReference type="eggNOG" id="ENOG5031W4W">
    <property type="taxonomic scope" value="Bacteria"/>
</dbReference>
<keyword evidence="1" id="KW-0732">Signal</keyword>
<sequence>MKITPTHTPSSSAVARVMLILLTGLAALLTSVGVVAPAHADTNGRYPSLPMRGVDGGPGLVAGTNFSPADHPYVISDGFAGIEYTFGIPGDWSCGAGSSAVSASGRATCFEERTTKTSSAGGVVAYQKCAAQRCTSADVNRVAAKIRVKRESWRSVDETTSYAEESGTIDSIRKVRVAVIHEFHTADGKAGIAFAQLDGPPAKRGELLKIVNSIRANTPR</sequence>
<keyword evidence="3" id="KW-1185">Reference proteome</keyword>
<evidence type="ECO:0000313" key="2">
    <source>
        <dbReference type="EMBL" id="GAC50051.1"/>
    </source>
</evidence>
<proteinExistence type="predicted"/>
<accession>L7KNI4</accession>
<organism evidence="2 3">
    <name type="scientific">Gordonia aichiensis NBRC 108223</name>
    <dbReference type="NCBI Taxonomy" id="1220583"/>
    <lineage>
        <taxon>Bacteria</taxon>
        <taxon>Bacillati</taxon>
        <taxon>Actinomycetota</taxon>
        <taxon>Actinomycetes</taxon>
        <taxon>Mycobacteriales</taxon>
        <taxon>Gordoniaceae</taxon>
        <taxon>Gordonia</taxon>
    </lineage>
</organism>
<dbReference type="AlphaFoldDB" id="L7KNI4"/>
<feature type="chain" id="PRO_5003979400" evidence="1">
    <location>
        <begin position="41"/>
        <end position="220"/>
    </location>
</feature>
<dbReference type="RefSeq" id="WP_005177255.1">
    <property type="nucleotide sequence ID" value="NZ_BANR01000019.1"/>
</dbReference>